<keyword evidence="2" id="KW-0813">Transport</keyword>
<dbReference type="PANTHER" id="PTHR30069">
    <property type="entry name" value="TONB-DEPENDENT OUTER MEMBRANE RECEPTOR"/>
    <property type="match status" value="1"/>
</dbReference>
<keyword evidence="2" id="KW-0472">Membrane</keyword>
<dbReference type="NCBIfam" id="TIGR04057">
    <property type="entry name" value="SusC_RagA_signa"/>
    <property type="match status" value="1"/>
</dbReference>
<feature type="chain" id="PRO_5020722500" evidence="3">
    <location>
        <begin position="33"/>
        <end position="1066"/>
    </location>
</feature>
<comment type="similarity">
    <text evidence="2">Belongs to the TonB-dependent receptor family.</text>
</comment>
<evidence type="ECO:0000313" key="5">
    <source>
        <dbReference type="EMBL" id="RYC68844.1"/>
    </source>
</evidence>
<dbReference type="InterPro" id="IPR039426">
    <property type="entry name" value="TonB-dep_rcpt-like"/>
</dbReference>
<dbReference type="AlphaFoldDB" id="A0A4Q2UI28"/>
<dbReference type="PANTHER" id="PTHR30069:SF29">
    <property type="entry name" value="HEMOGLOBIN AND HEMOGLOBIN-HAPTOGLOBIN-BINDING PROTEIN 1-RELATED"/>
    <property type="match status" value="1"/>
</dbReference>
<dbReference type="GO" id="GO:0044718">
    <property type="term" value="P:siderophore transmembrane transport"/>
    <property type="evidence" value="ECO:0007669"/>
    <property type="project" value="TreeGrafter"/>
</dbReference>
<sequence length="1066" mass="118477">MRRSVQRYTARKMTAYALIPLACAMPCKDALARPTALKFRTEGWHAMPRHADVVVSGKVTDDKGEALPGVNVVIKGSTRGSTTDAQGLFSITVPDPNTVLVFSFVGYRTQEIVAGNASQLAIKLVADDQSLDEVVVVGYGTQSRGTVTGSVASVKAEEIIRTPAVAATSALVGRVPGITARQTDARPGGGTNIQIRNMGAPLYVIDGIVADVGQFNNLGINDIENISILKDGSAAIYGLRAANGVVLVTTKRGKAGQKPVISLSGYYGLQNFTRYPRPANAYQHVRALAESDQNRGIPTTITPTELEKWRIGTEKGFQSFDYYDMVMRPNVPQAYLNGSVSGGSENVTYYVSASHLTQDALIRDYNFKRSNFQANVEAGLSKKLRIGTQISGRIEDRFQVGVPGLDDYFNPFLSIFSMWPTERPYANDNPKYINQTHNVNVNPATYRKEVTGYINETWRAVKANFTAQYDFDFGLSVKGTYSYNFTNFDFDGFEYTYDAYTYDAATDTYNAVPGGGNQNPWRERRKRNVADRFMQMQATYNKQLGDHSLAAVAAYERYDTDNKYMVVHTVPPNNYIPLMSFANQDLLIDEWNVTARAGYIGRFNYNYKQRYLVELLGRYDGSFLFAPGRRYGFFPGASLGWRVSEEPFFKENLGNTLSELKLRASYGRTGSDLINDNFIVAPFSYLPGYNFLAGSAIFNGNYVIGVQPRGLPITTLSWVNNISTNVGIDFGLLGGKISGQFDVFERKRSGLPAAQYDVLLPSEVGYTLPNANLNSDAIRGVEGALSYTGKAGELTYTVGGNATLARQRSLDIYKPRFGNSWDQYRNSAVDRWSAINWGYQVVGRFQSQQEIDDYRVDNDGQGNRTQLPGDFIYKDVNGDGVINGLDERPIGYAEGATPYFNYAFNGTLGYRGFTLQVDVVGAGLQTFRREVEQKIPFQNNGTSPNYLFEDRWHRADPFNNDSPWVAGTYPAVRKDSPSHVNYSRRSDFWVTNVRYLRLRNLEIGYNIPKPFLSKIGVSAMKVYINGTNLVSFDNLKAIQVDPEISSNGALVYPPQRLYNAGFALSF</sequence>
<comment type="subcellular location">
    <subcellularLocation>
        <location evidence="2">Cell outer membrane</location>
        <topology evidence="2">Multi-pass membrane protein</topology>
    </subcellularLocation>
</comment>
<dbReference type="GO" id="GO:0009279">
    <property type="term" value="C:cell outer membrane"/>
    <property type="evidence" value="ECO:0007669"/>
    <property type="project" value="UniProtKB-SubCell"/>
</dbReference>
<name>A0A4Q2UI28_9BACT</name>
<evidence type="ECO:0000256" key="3">
    <source>
        <dbReference type="SAM" id="SignalP"/>
    </source>
</evidence>
<keyword evidence="5" id="KW-0675">Receptor</keyword>
<feature type="signal peptide" evidence="3">
    <location>
        <begin position="1"/>
        <end position="32"/>
    </location>
</feature>
<evidence type="ECO:0000256" key="1">
    <source>
        <dbReference type="ARBA" id="ARBA00022729"/>
    </source>
</evidence>
<dbReference type="Gene3D" id="2.60.40.1120">
    <property type="entry name" value="Carboxypeptidase-like, regulatory domain"/>
    <property type="match status" value="1"/>
</dbReference>
<protein>
    <submittedName>
        <fullName evidence="5">TonB-dependent receptor</fullName>
    </submittedName>
</protein>
<accession>A0A4Q2UI28</accession>
<dbReference type="InterPro" id="IPR037066">
    <property type="entry name" value="Plug_dom_sf"/>
</dbReference>
<dbReference type="SUPFAM" id="SSF56935">
    <property type="entry name" value="Porins"/>
    <property type="match status" value="1"/>
</dbReference>
<evidence type="ECO:0000259" key="4">
    <source>
        <dbReference type="Pfam" id="PF07715"/>
    </source>
</evidence>
<dbReference type="GO" id="GO:0015344">
    <property type="term" value="F:siderophore uptake transmembrane transporter activity"/>
    <property type="evidence" value="ECO:0007669"/>
    <property type="project" value="TreeGrafter"/>
</dbReference>
<dbReference type="Gene3D" id="2.170.130.10">
    <property type="entry name" value="TonB-dependent receptor, plug domain"/>
    <property type="match status" value="1"/>
</dbReference>
<dbReference type="Pfam" id="PF13715">
    <property type="entry name" value="CarbopepD_reg_2"/>
    <property type="match status" value="1"/>
</dbReference>
<evidence type="ECO:0000256" key="2">
    <source>
        <dbReference type="PROSITE-ProRule" id="PRU01360"/>
    </source>
</evidence>
<proteinExistence type="inferred from homology"/>
<feature type="domain" description="TonB-dependent receptor plug" evidence="4">
    <location>
        <begin position="146"/>
        <end position="245"/>
    </location>
</feature>
<dbReference type="Proteomes" id="UP000290407">
    <property type="component" value="Unassembled WGS sequence"/>
</dbReference>
<dbReference type="InterPro" id="IPR012910">
    <property type="entry name" value="Plug_dom"/>
</dbReference>
<keyword evidence="2" id="KW-1134">Transmembrane beta strand</keyword>
<keyword evidence="6" id="KW-1185">Reference proteome</keyword>
<organism evidence="5 6">
    <name type="scientific">Spirosoma sordidisoli</name>
    <dbReference type="NCBI Taxonomy" id="2502893"/>
    <lineage>
        <taxon>Bacteria</taxon>
        <taxon>Pseudomonadati</taxon>
        <taxon>Bacteroidota</taxon>
        <taxon>Cytophagia</taxon>
        <taxon>Cytophagales</taxon>
        <taxon>Cytophagaceae</taxon>
        <taxon>Spirosoma</taxon>
    </lineage>
</organism>
<dbReference type="InterPro" id="IPR023996">
    <property type="entry name" value="TonB-dep_OMP_SusC/RagA"/>
</dbReference>
<dbReference type="Pfam" id="PF07715">
    <property type="entry name" value="Plug"/>
    <property type="match status" value="1"/>
</dbReference>
<keyword evidence="1 3" id="KW-0732">Signal</keyword>
<dbReference type="InterPro" id="IPR008969">
    <property type="entry name" value="CarboxyPept-like_regulatory"/>
</dbReference>
<gene>
    <name evidence="5" type="ORF">EQG79_15620</name>
</gene>
<dbReference type="EMBL" id="SBLB01000004">
    <property type="protein sequence ID" value="RYC68844.1"/>
    <property type="molecule type" value="Genomic_DNA"/>
</dbReference>
<evidence type="ECO:0000313" key="6">
    <source>
        <dbReference type="Proteomes" id="UP000290407"/>
    </source>
</evidence>
<dbReference type="PROSITE" id="PS52016">
    <property type="entry name" value="TONB_DEPENDENT_REC_3"/>
    <property type="match status" value="1"/>
</dbReference>
<keyword evidence="2" id="KW-0812">Transmembrane</keyword>
<dbReference type="NCBIfam" id="TIGR04056">
    <property type="entry name" value="OMP_RagA_SusC"/>
    <property type="match status" value="1"/>
</dbReference>
<comment type="caution">
    <text evidence="5">The sequence shown here is derived from an EMBL/GenBank/DDBJ whole genome shotgun (WGS) entry which is preliminary data.</text>
</comment>
<reference evidence="5 6" key="1">
    <citation type="submission" date="2019-01" db="EMBL/GenBank/DDBJ databases">
        <title>Spirosoma flava sp. nov., a propanil-degrading bacterium isolated from herbicide-contaminated soil.</title>
        <authorList>
            <person name="Zhang L."/>
            <person name="Jiang J.-D."/>
        </authorList>
    </citation>
    <scope>NUCLEOTIDE SEQUENCE [LARGE SCALE GENOMIC DNA]</scope>
    <source>
        <strain evidence="5 6">TY50</strain>
    </source>
</reference>
<keyword evidence="2" id="KW-0998">Cell outer membrane</keyword>
<dbReference type="SUPFAM" id="SSF49464">
    <property type="entry name" value="Carboxypeptidase regulatory domain-like"/>
    <property type="match status" value="1"/>
</dbReference>
<dbReference type="InterPro" id="IPR023997">
    <property type="entry name" value="TonB-dep_OMP_SusC/RagA_CS"/>
</dbReference>